<feature type="compositionally biased region" description="Polar residues" evidence="1">
    <location>
        <begin position="249"/>
        <end position="262"/>
    </location>
</feature>
<dbReference type="Proteomes" id="UP000002036">
    <property type="component" value="Chromosome B"/>
</dbReference>
<evidence type="ECO:0000313" key="3">
    <source>
        <dbReference type="Proteomes" id="UP000002036"/>
    </source>
</evidence>
<dbReference type="EMBL" id="CU928166">
    <property type="protein sequence ID" value="CAR21427.1"/>
    <property type="molecule type" value="Genomic_DNA"/>
</dbReference>
<dbReference type="InterPro" id="IPR026248">
    <property type="entry name" value="Fyv8"/>
</dbReference>
<feature type="compositionally biased region" description="Polar residues" evidence="1">
    <location>
        <begin position="283"/>
        <end position="299"/>
    </location>
</feature>
<evidence type="ECO:0000313" key="2">
    <source>
        <dbReference type="EMBL" id="CAR21427.1"/>
    </source>
</evidence>
<dbReference type="HOGENOM" id="CLU_009686_0_0_1"/>
<feature type="region of interest" description="Disordered" evidence="1">
    <location>
        <begin position="1"/>
        <end position="146"/>
    </location>
</feature>
<feature type="compositionally biased region" description="Basic and acidic residues" evidence="1">
    <location>
        <begin position="210"/>
        <end position="226"/>
    </location>
</feature>
<feature type="compositionally biased region" description="Basic and acidic residues" evidence="1">
    <location>
        <begin position="326"/>
        <end position="339"/>
    </location>
</feature>
<feature type="compositionally biased region" description="Polar residues" evidence="1">
    <location>
        <begin position="470"/>
        <end position="498"/>
    </location>
</feature>
<feature type="compositionally biased region" description="Acidic residues" evidence="1">
    <location>
        <begin position="431"/>
        <end position="440"/>
    </location>
</feature>
<proteinExistence type="predicted"/>
<sequence length="818" mass="88702">MSDNVERRKSQRWVSVGKGSYDGKEWDSSDEDGSYEAWEDDNGETAQSPKRSGTVTKLPPLPKLQYGRDVDSAPEGSNGSSPKLESTSSNLDQLMSQISHEMTPRSESRERFSPNDGTPRPPRQFGDEGDEHSSAFSYSDSEEELQVSKTGYFSNMVGATQSAGRSGSYSDDEVYVTPDPSSLSRATAEPEAARMDTRGSDSASSAAHASKSELERYNASPDDRESMSASTTEVSKSSSPKENSASLSGGQPASVKSDNGSSETDHLTGSVLSSADEVHTGSKDVQSGLESVQGSQPSGSAVEESKETISKGTLAHQGDDTAPQQEPHESHGTPIKDARNNSSDEYGDNESFFNHYGNNSSQSSPANNPDNSPKKHDSSPLKLRQSSKTQLGYENVKSQAQDENSSDNASSTSEPGSFKFKDRVRESILESSDEDIGDDESVLRVPTSGYYAKMLKDSSQAERGDDQSTETEGSSIVSSETDTGSITKSINGSNQDGATTPEAISPRKHNEEDQTTDTEPLEEQEGSKNLQSRQSINLGKWQPDTDATRAAFLGEARPEVPEDFVIDQDGNMVDVNPSSMRNPRVVSTYSEAESAWNAFPSAGNAEGDLDTIYDTKTIYDNQTIYNVPGIATNNSSLPPLPNNISALESSDSAAVTDSDSILRHLSGEKKPHFSNLKENFSVHTPNSEEIAQVRGREAPSVNLDSLISAKGKTHAMKISDLRNHSEQLNAYDTGLHTWINYALKNSSSDKDYIFQDYKVNKHVRDAYAQADELSKKMTVSNTVANVNQNVSHLKRKVFSHTMKEKSKGLFSSIGKKKA</sequence>
<dbReference type="PRINTS" id="PR02076">
    <property type="entry name" value="PROTEINFYV8"/>
</dbReference>
<feature type="compositionally biased region" description="Acidic residues" evidence="1">
    <location>
        <begin position="28"/>
        <end position="43"/>
    </location>
</feature>
<feature type="compositionally biased region" description="Basic and acidic residues" evidence="1">
    <location>
        <begin position="454"/>
        <end position="466"/>
    </location>
</feature>
<evidence type="ECO:0000256" key="1">
    <source>
        <dbReference type="SAM" id="MobiDB-lite"/>
    </source>
</evidence>
<gene>
    <name evidence="2" type="ordered locus">KLTH0B01716g</name>
</gene>
<dbReference type="GeneID" id="8290693"/>
<dbReference type="AlphaFoldDB" id="C5DCB6"/>
<name>C5DCB6_LACTC</name>
<feature type="compositionally biased region" description="Low complexity" evidence="1">
    <location>
        <begin position="227"/>
        <end position="248"/>
    </location>
</feature>
<feature type="compositionally biased region" description="Polar residues" evidence="1">
    <location>
        <begin position="527"/>
        <end position="537"/>
    </location>
</feature>
<dbReference type="eggNOG" id="ENOG502QPM9">
    <property type="taxonomic scope" value="Eukaryota"/>
</dbReference>
<feature type="compositionally biased region" description="Low complexity" evidence="1">
    <location>
        <begin position="200"/>
        <end position="209"/>
    </location>
</feature>
<accession>C5DCB6</accession>
<feature type="compositionally biased region" description="Polar residues" evidence="1">
    <location>
        <begin position="44"/>
        <end position="55"/>
    </location>
</feature>
<keyword evidence="3" id="KW-1185">Reference proteome</keyword>
<reference evidence="2 3" key="1">
    <citation type="journal article" date="2009" name="Genome Res.">
        <title>Comparative genomics of protoploid Saccharomycetaceae.</title>
        <authorList>
            <consortium name="The Genolevures Consortium"/>
            <person name="Souciet J.-L."/>
            <person name="Dujon B."/>
            <person name="Gaillardin C."/>
            <person name="Johnston M."/>
            <person name="Baret P.V."/>
            <person name="Cliften P."/>
            <person name="Sherman D.J."/>
            <person name="Weissenbach J."/>
            <person name="Westhof E."/>
            <person name="Wincker P."/>
            <person name="Jubin C."/>
            <person name="Poulain J."/>
            <person name="Barbe V."/>
            <person name="Segurens B."/>
            <person name="Artiguenave F."/>
            <person name="Anthouard V."/>
            <person name="Vacherie B."/>
            <person name="Val M.-E."/>
            <person name="Fulton R.S."/>
            <person name="Minx P."/>
            <person name="Wilson R."/>
            <person name="Durrens P."/>
            <person name="Jean G."/>
            <person name="Marck C."/>
            <person name="Martin T."/>
            <person name="Nikolski M."/>
            <person name="Rolland T."/>
            <person name="Seret M.-L."/>
            <person name="Casaregola S."/>
            <person name="Despons L."/>
            <person name="Fairhead C."/>
            <person name="Fischer G."/>
            <person name="Lafontaine I."/>
            <person name="Leh V."/>
            <person name="Lemaire M."/>
            <person name="de Montigny J."/>
            <person name="Neuveglise C."/>
            <person name="Thierry A."/>
            <person name="Blanc-Lenfle I."/>
            <person name="Bleykasten C."/>
            <person name="Diffels J."/>
            <person name="Fritsch E."/>
            <person name="Frangeul L."/>
            <person name="Goeffon A."/>
            <person name="Jauniaux N."/>
            <person name="Kachouri-Lafond R."/>
            <person name="Payen C."/>
            <person name="Potier S."/>
            <person name="Pribylova L."/>
            <person name="Ozanne C."/>
            <person name="Richard G.-F."/>
            <person name="Sacerdot C."/>
            <person name="Straub M.-L."/>
            <person name="Talla E."/>
        </authorList>
    </citation>
    <scope>NUCLEOTIDE SEQUENCE [LARGE SCALE GENOMIC DNA]</scope>
    <source>
        <strain evidence="3">ATCC 56472 / CBS 6340 / NRRL Y-8284</strain>
    </source>
</reference>
<protein>
    <submittedName>
        <fullName evidence="2">KLTH0B01716p</fullName>
    </submittedName>
</protein>
<feature type="compositionally biased region" description="Basic and acidic residues" evidence="1">
    <location>
        <begin position="419"/>
        <end position="428"/>
    </location>
</feature>
<feature type="compositionally biased region" description="Polar residues" evidence="1">
    <location>
        <begin position="384"/>
        <end position="415"/>
    </location>
</feature>
<dbReference type="STRING" id="559295.C5DCB6"/>
<feature type="compositionally biased region" description="Polar residues" evidence="1">
    <location>
        <begin position="75"/>
        <end position="100"/>
    </location>
</feature>
<dbReference type="KEGG" id="lth:KLTH0B01716g"/>
<dbReference type="OMA" id="GIQTWIN"/>
<feature type="compositionally biased region" description="Polar residues" evidence="1">
    <location>
        <begin position="158"/>
        <end position="169"/>
    </location>
</feature>
<dbReference type="OrthoDB" id="4081733at2759"/>
<feature type="compositionally biased region" description="Low complexity" evidence="1">
    <location>
        <begin position="358"/>
        <end position="371"/>
    </location>
</feature>
<feature type="compositionally biased region" description="Basic and acidic residues" evidence="1">
    <location>
        <begin position="102"/>
        <end position="113"/>
    </location>
</feature>
<feature type="region of interest" description="Disordered" evidence="1">
    <location>
        <begin position="158"/>
        <end position="542"/>
    </location>
</feature>
<dbReference type="FunCoup" id="C5DCB6">
    <property type="interactions" value="131"/>
</dbReference>
<dbReference type="InParanoid" id="C5DCB6"/>
<dbReference type="RefSeq" id="XP_002551865.1">
    <property type="nucleotide sequence ID" value="XM_002551819.1"/>
</dbReference>
<feature type="compositionally biased region" description="Acidic residues" evidence="1">
    <location>
        <begin position="513"/>
        <end position="524"/>
    </location>
</feature>
<organism evidence="2 3">
    <name type="scientific">Lachancea thermotolerans (strain ATCC 56472 / CBS 6340 / NRRL Y-8284)</name>
    <name type="common">Yeast</name>
    <name type="synonym">Kluyveromyces thermotolerans</name>
    <dbReference type="NCBI Taxonomy" id="559295"/>
    <lineage>
        <taxon>Eukaryota</taxon>
        <taxon>Fungi</taxon>
        <taxon>Dikarya</taxon>
        <taxon>Ascomycota</taxon>
        <taxon>Saccharomycotina</taxon>
        <taxon>Saccharomycetes</taxon>
        <taxon>Saccharomycetales</taxon>
        <taxon>Saccharomycetaceae</taxon>
        <taxon>Lachancea</taxon>
    </lineage>
</organism>